<dbReference type="SUPFAM" id="SSF51161">
    <property type="entry name" value="Trimeric LpxA-like enzymes"/>
    <property type="match status" value="1"/>
</dbReference>
<dbReference type="AlphaFoldDB" id="A0A382U3U4"/>
<proteinExistence type="predicted"/>
<dbReference type="InterPro" id="IPR011004">
    <property type="entry name" value="Trimer_LpxA-like_sf"/>
</dbReference>
<protein>
    <recommendedName>
        <fullName evidence="2">Gamma carbonic anhydrase family protein</fullName>
    </recommendedName>
</protein>
<dbReference type="PANTHER" id="PTHR13061">
    <property type="entry name" value="DYNACTIN SUBUNIT P25"/>
    <property type="match status" value="1"/>
</dbReference>
<dbReference type="InterPro" id="IPR050484">
    <property type="entry name" value="Transf_Hexapept/Carb_Anhydrase"/>
</dbReference>
<accession>A0A382U3U4</accession>
<name>A0A382U3U4_9ZZZZ</name>
<evidence type="ECO:0000313" key="1">
    <source>
        <dbReference type="EMBL" id="SVD28994.1"/>
    </source>
</evidence>
<dbReference type="CDD" id="cd04645">
    <property type="entry name" value="LbH_gamma_CA_like"/>
    <property type="match status" value="1"/>
</dbReference>
<dbReference type="InterPro" id="IPR001451">
    <property type="entry name" value="Hexapep"/>
</dbReference>
<dbReference type="Gene3D" id="2.160.10.10">
    <property type="entry name" value="Hexapeptide repeat proteins"/>
    <property type="match status" value="1"/>
</dbReference>
<dbReference type="EMBL" id="UINC01141324">
    <property type="protein sequence ID" value="SVD28994.1"/>
    <property type="molecule type" value="Genomic_DNA"/>
</dbReference>
<evidence type="ECO:0008006" key="2">
    <source>
        <dbReference type="Google" id="ProtNLM"/>
    </source>
</evidence>
<gene>
    <name evidence="1" type="ORF">METZ01_LOCUS381848</name>
</gene>
<sequence length="210" mass="21999">MAILLPFHGKRPRIADSAFIAPNAVLVGDVTVQEEASIWFGAVLRGDDPDNGIVVGPGTSVQDNCVVHVGTWAPTHIGTNVTVGHGAKFESCSIGDRSVIGMNAVILQEARIGMECVIAANAVILEGTDIPDRSLVAGVPGTIRKEIDGSAAEWISQGGQHYVDISRAYLDVGVGDGSTANCELCGGPLMERHCKVICLSCGYQRDCSDP</sequence>
<dbReference type="Pfam" id="PF00132">
    <property type="entry name" value="Hexapep"/>
    <property type="match status" value="1"/>
</dbReference>
<dbReference type="PANTHER" id="PTHR13061:SF29">
    <property type="entry name" value="GAMMA CARBONIC ANHYDRASE-LIKE 1, MITOCHONDRIAL-RELATED"/>
    <property type="match status" value="1"/>
</dbReference>
<organism evidence="1">
    <name type="scientific">marine metagenome</name>
    <dbReference type="NCBI Taxonomy" id="408172"/>
    <lineage>
        <taxon>unclassified sequences</taxon>
        <taxon>metagenomes</taxon>
        <taxon>ecological metagenomes</taxon>
    </lineage>
</organism>
<reference evidence="1" key="1">
    <citation type="submission" date="2018-05" db="EMBL/GenBank/DDBJ databases">
        <authorList>
            <person name="Lanie J.A."/>
            <person name="Ng W.-L."/>
            <person name="Kazmierczak K.M."/>
            <person name="Andrzejewski T.M."/>
            <person name="Davidsen T.M."/>
            <person name="Wayne K.J."/>
            <person name="Tettelin H."/>
            <person name="Glass J.I."/>
            <person name="Rusch D."/>
            <person name="Podicherti R."/>
            <person name="Tsui H.-C.T."/>
            <person name="Winkler M.E."/>
        </authorList>
    </citation>
    <scope>NUCLEOTIDE SEQUENCE</scope>
</reference>
<dbReference type="InterPro" id="IPR047324">
    <property type="entry name" value="LbH_gamma_CA-like"/>
</dbReference>